<reference evidence="1 2" key="1">
    <citation type="journal article" date="2021" name="Hortic Res">
        <title>High-quality reference genome and annotation aids understanding of berry development for evergreen blueberry (Vaccinium darrowii).</title>
        <authorList>
            <person name="Yu J."/>
            <person name="Hulse-Kemp A.M."/>
            <person name="Babiker E."/>
            <person name="Staton M."/>
        </authorList>
    </citation>
    <scope>NUCLEOTIDE SEQUENCE [LARGE SCALE GENOMIC DNA]</scope>
    <source>
        <strain evidence="2">cv. NJ 8807/NJ 8810</strain>
        <tissue evidence="1">Young leaf</tissue>
    </source>
</reference>
<evidence type="ECO:0000313" key="2">
    <source>
        <dbReference type="Proteomes" id="UP000828048"/>
    </source>
</evidence>
<gene>
    <name evidence="1" type="ORF">Vadar_020400</name>
</gene>
<dbReference type="EMBL" id="CM037154">
    <property type="protein sequence ID" value="KAH7860993.1"/>
    <property type="molecule type" value="Genomic_DNA"/>
</dbReference>
<comment type="caution">
    <text evidence="1">The sequence shown here is derived from an EMBL/GenBank/DDBJ whole genome shotgun (WGS) entry which is preliminary data.</text>
</comment>
<organism evidence="1 2">
    <name type="scientific">Vaccinium darrowii</name>
    <dbReference type="NCBI Taxonomy" id="229202"/>
    <lineage>
        <taxon>Eukaryota</taxon>
        <taxon>Viridiplantae</taxon>
        <taxon>Streptophyta</taxon>
        <taxon>Embryophyta</taxon>
        <taxon>Tracheophyta</taxon>
        <taxon>Spermatophyta</taxon>
        <taxon>Magnoliopsida</taxon>
        <taxon>eudicotyledons</taxon>
        <taxon>Gunneridae</taxon>
        <taxon>Pentapetalae</taxon>
        <taxon>asterids</taxon>
        <taxon>Ericales</taxon>
        <taxon>Ericaceae</taxon>
        <taxon>Vaccinioideae</taxon>
        <taxon>Vaccinieae</taxon>
        <taxon>Vaccinium</taxon>
    </lineage>
</organism>
<sequence length="125" mass="12992">MLVLIIMGITTCSNLVAYADLGQGIGTYYNPPYVPSACYGFQDNGVLVAGVSDAIWDNGAACGRMYQVTCIGAVGWGPQDCTGVSVVVKIVDYCPGCPGPINLSKDAFNVIANTAAGEVQIGYQE</sequence>
<dbReference type="Proteomes" id="UP000828048">
    <property type="component" value="Chromosome 4"/>
</dbReference>
<proteinExistence type="predicted"/>
<evidence type="ECO:0000313" key="1">
    <source>
        <dbReference type="EMBL" id="KAH7860993.1"/>
    </source>
</evidence>
<keyword evidence="2" id="KW-1185">Reference proteome</keyword>
<name>A0ACB7Z552_9ERIC</name>
<accession>A0ACB7Z552</accession>
<protein>
    <submittedName>
        <fullName evidence="1">Uncharacterized protein</fullName>
    </submittedName>
</protein>